<proteinExistence type="predicted"/>
<dbReference type="AlphaFoldDB" id="A0A0A9CIT1"/>
<sequence>MFIPLFYLVALCLPQGMYVYLCSYL</sequence>
<accession>A0A0A9CIT1</accession>
<name>A0A0A9CIT1_ARUDO</name>
<reference evidence="1" key="1">
    <citation type="submission" date="2014-09" db="EMBL/GenBank/DDBJ databases">
        <authorList>
            <person name="Magalhaes I.L.F."/>
            <person name="Oliveira U."/>
            <person name="Santos F.R."/>
            <person name="Vidigal T.H.D.A."/>
            <person name="Brescovit A.D."/>
            <person name="Santos A.J."/>
        </authorList>
    </citation>
    <scope>NUCLEOTIDE SEQUENCE</scope>
    <source>
        <tissue evidence="1">Shoot tissue taken approximately 20 cm above the soil surface</tissue>
    </source>
</reference>
<reference evidence="1" key="2">
    <citation type="journal article" date="2015" name="Data Brief">
        <title>Shoot transcriptome of the giant reed, Arundo donax.</title>
        <authorList>
            <person name="Barrero R.A."/>
            <person name="Guerrero F.D."/>
            <person name="Moolhuijzen P."/>
            <person name="Goolsby J.A."/>
            <person name="Tidwell J."/>
            <person name="Bellgard S.E."/>
            <person name="Bellgard M.I."/>
        </authorList>
    </citation>
    <scope>NUCLEOTIDE SEQUENCE</scope>
    <source>
        <tissue evidence="1">Shoot tissue taken approximately 20 cm above the soil surface</tissue>
    </source>
</reference>
<organism evidence="1">
    <name type="scientific">Arundo donax</name>
    <name type="common">Giant reed</name>
    <name type="synonym">Donax arundinaceus</name>
    <dbReference type="NCBI Taxonomy" id="35708"/>
    <lineage>
        <taxon>Eukaryota</taxon>
        <taxon>Viridiplantae</taxon>
        <taxon>Streptophyta</taxon>
        <taxon>Embryophyta</taxon>
        <taxon>Tracheophyta</taxon>
        <taxon>Spermatophyta</taxon>
        <taxon>Magnoliopsida</taxon>
        <taxon>Liliopsida</taxon>
        <taxon>Poales</taxon>
        <taxon>Poaceae</taxon>
        <taxon>PACMAD clade</taxon>
        <taxon>Arundinoideae</taxon>
        <taxon>Arundineae</taxon>
        <taxon>Arundo</taxon>
    </lineage>
</organism>
<evidence type="ECO:0000313" key="1">
    <source>
        <dbReference type="EMBL" id="JAD74368.1"/>
    </source>
</evidence>
<protein>
    <submittedName>
        <fullName evidence="1">Uncharacterized protein</fullName>
    </submittedName>
</protein>
<dbReference type="EMBL" id="GBRH01223527">
    <property type="protein sequence ID" value="JAD74368.1"/>
    <property type="molecule type" value="Transcribed_RNA"/>
</dbReference>